<dbReference type="AlphaFoldDB" id="A0A1C3NCY5"/>
<dbReference type="STRING" id="307121.GA0070620_5995"/>
<evidence type="ECO:0000313" key="4">
    <source>
        <dbReference type="Proteomes" id="UP000199393"/>
    </source>
</evidence>
<gene>
    <name evidence="3" type="ORF">GA0070620_5995</name>
</gene>
<organism evidence="3 4">
    <name type="scientific">Micromonospora krabiensis</name>
    <dbReference type="NCBI Taxonomy" id="307121"/>
    <lineage>
        <taxon>Bacteria</taxon>
        <taxon>Bacillati</taxon>
        <taxon>Actinomycetota</taxon>
        <taxon>Actinomycetes</taxon>
        <taxon>Micromonosporales</taxon>
        <taxon>Micromonosporaceae</taxon>
        <taxon>Micromonospora</taxon>
    </lineage>
</organism>
<feature type="transmembrane region" description="Helical" evidence="2">
    <location>
        <begin position="31"/>
        <end position="51"/>
    </location>
</feature>
<reference evidence="4" key="1">
    <citation type="submission" date="2016-06" db="EMBL/GenBank/DDBJ databases">
        <authorList>
            <person name="Varghese N."/>
        </authorList>
    </citation>
    <scope>NUCLEOTIDE SEQUENCE [LARGE SCALE GENOMIC DNA]</scope>
    <source>
        <strain evidence="4">DSM 45344</strain>
    </source>
</reference>
<keyword evidence="2" id="KW-1133">Transmembrane helix</keyword>
<protein>
    <submittedName>
        <fullName evidence="3">Uncharacterized protein</fullName>
    </submittedName>
</protein>
<keyword evidence="4" id="KW-1185">Reference proteome</keyword>
<keyword evidence="2" id="KW-0472">Membrane</keyword>
<feature type="region of interest" description="Disordered" evidence="1">
    <location>
        <begin position="66"/>
        <end position="86"/>
    </location>
</feature>
<evidence type="ECO:0000256" key="2">
    <source>
        <dbReference type="SAM" id="Phobius"/>
    </source>
</evidence>
<keyword evidence="2" id="KW-0812">Transmembrane</keyword>
<sequence>MAVMGSPGMPLFRGGLPPGQPVDRRAALREALFGLAVLALAVAAGLLGAQLGRLAAPTVVRWQIERVDEATDAPPRPPLPRSPFEG</sequence>
<proteinExistence type="predicted"/>
<dbReference type="Proteomes" id="UP000199393">
    <property type="component" value="Chromosome I"/>
</dbReference>
<evidence type="ECO:0000256" key="1">
    <source>
        <dbReference type="SAM" id="MobiDB-lite"/>
    </source>
</evidence>
<dbReference type="EMBL" id="LT598496">
    <property type="protein sequence ID" value="SBV30398.1"/>
    <property type="molecule type" value="Genomic_DNA"/>
</dbReference>
<name>A0A1C3NCY5_9ACTN</name>
<accession>A0A1C3NCY5</accession>
<evidence type="ECO:0000313" key="3">
    <source>
        <dbReference type="EMBL" id="SBV30398.1"/>
    </source>
</evidence>
<feature type="compositionally biased region" description="Pro residues" evidence="1">
    <location>
        <begin position="74"/>
        <end position="86"/>
    </location>
</feature>